<name>A0A3B0Z454_9ZZZZ</name>
<organism evidence="1">
    <name type="scientific">hydrothermal vent metagenome</name>
    <dbReference type="NCBI Taxonomy" id="652676"/>
    <lineage>
        <taxon>unclassified sequences</taxon>
        <taxon>metagenomes</taxon>
        <taxon>ecological metagenomes</taxon>
    </lineage>
</organism>
<evidence type="ECO:0000313" key="1">
    <source>
        <dbReference type="EMBL" id="VAW88088.1"/>
    </source>
</evidence>
<reference evidence="1" key="1">
    <citation type="submission" date="2018-06" db="EMBL/GenBank/DDBJ databases">
        <authorList>
            <person name="Zhirakovskaya E."/>
        </authorList>
    </citation>
    <scope>NUCLEOTIDE SEQUENCE</scope>
</reference>
<accession>A0A3B0Z454</accession>
<dbReference type="EMBL" id="UOFQ01000089">
    <property type="protein sequence ID" value="VAW88088.1"/>
    <property type="molecule type" value="Genomic_DNA"/>
</dbReference>
<sequence length="153" mass="17322">MINARQPVPYLPNNARHTANLRFSGRVASKFVPYHYRRSANKALYFAAAAREVMSRYNLRAITPANMAKMSSELYSLKVLTFDQHAALYFQPNIAASDQLLPTVQRNTILEWEALIRQQKRSEQGQKQAGQSIKILTLLHRLDALTPSPGCHA</sequence>
<gene>
    <name evidence="1" type="ORF">MNBD_GAMMA17-233</name>
</gene>
<dbReference type="AlphaFoldDB" id="A0A3B0Z454"/>
<proteinExistence type="predicted"/>
<protein>
    <submittedName>
        <fullName evidence="1">Uncharacterized protein</fullName>
    </submittedName>
</protein>